<evidence type="ECO:0000313" key="5">
    <source>
        <dbReference type="Proteomes" id="UP000284702"/>
    </source>
</evidence>
<gene>
    <name evidence="4" type="ORF">B5M09_011713</name>
</gene>
<comment type="caution">
    <text evidence="4">The sequence shown here is derived from an EMBL/GenBank/DDBJ whole genome shotgun (WGS) entry which is preliminary data.</text>
</comment>
<evidence type="ECO:0000259" key="3">
    <source>
        <dbReference type="PROSITE" id="PS50237"/>
    </source>
</evidence>
<dbReference type="PANTHER" id="PTHR46654">
    <property type="entry name" value="E3 UBIQUITIN-PROTEIN LIGASE HECTD3"/>
    <property type="match status" value="1"/>
</dbReference>
<keyword evidence="1 2" id="KW-0833">Ubl conjugation pathway</keyword>
<dbReference type="SUPFAM" id="SSF56204">
    <property type="entry name" value="Hect, E3 ligase catalytic domain"/>
    <property type="match status" value="1"/>
</dbReference>
<feature type="domain" description="HECT" evidence="3">
    <location>
        <begin position="702"/>
        <end position="1052"/>
    </location>
</feature>
<dbReference type="InterPro" id="IPR035983">
    <property type="entry name" value="Hect_E3_ubiquitin_ligase"/>
</dbReference>
<organism evidence="4 5">
    <name type="scientific">Aphanomyces astaci</name>
    <name type="common">Crayfish plague agent</name>
    <dbReference type="NCBI Taxonomy" id="112090"/>
    <lineage>
        <taxon>Eukaryota</taxon>
        <taxon>Sar</taxon>
        <taxon>Stramenopiles</taxon>
        <taxon>Oomycota</taxon>
        <taxon>Saprolegniomycetes</taxon>
        <taxon>Saprolegniales</taxon>
        <taxon>Verrucalvaceae</taxon>
        <taxon>Aphanomyces</taxon>
    </lineage>
</organism>
<dbReference type="AlphaFoldDB" id="A0A425DIY3"/>
<protein>
    <recommendedName>
        <fullName evidence="3">HECT domain-containing protein</fullName>
    </recommendedName>
</protein>
<dbReference type="Gene3D" id="3.30.2160.10">
    <property type="entry name" value="Hect, E3 ligase catalytic domain"/>
    <property type="match status" value="1"/>
</dbReference>
<dbReference type="Gene3D" id="3.30.2410.10">
    <property type="entry name" value="Hect, E3 ligase catalytic domain"/>
    <property type="match status" value="1"/>
</dbReference>
<dbReference type="VEuPathDB" id="FungiDB:H257_02342"/>
<reference evidence="4" key="1">
    <citation type="submission" date="2018-07" db="EMBL/GenBank/DDBJ databases">
        <title>Annotation of Aphanomyces astaci genome assembly.</title>
        <authorList>
            <person name="Studholme D.J."/>
        </authorList>
    </citation>
    <scope>NUCLEOTIDE SEQUENCE [LARGE SCALE GENOMIC DNA]</scope>
    <source>
        <strain evidence="4">Pc</strain>
    </source>
</reference>
<evidence type="ECO:0000256" key="2">
    <source>
        <dbReference type="PROSITE-ProRule" id="PRU00104"/>
    </source>
</evidence>
<evidence type="ECO:0000256" key="1">
    <source>
        <dbReference type="ARBA" id="ARBA00022786"/>
    </source>
</evidence>
<dbReference type="EMBL" id="MZMZ02001489">
    <property type="protein sequence ID" value="RQM29218.1"/>
    <property type="molecule type" value="Genomic_DNA"/>
</dbReference>
<accession>A0A425DIY3</accession>
<dbReference type="Gene3D" id="3.90.1750.10">
    <property type="entry name" value="Hect, E3 ligase catalytic domains"/>
    <property type="match status" value="1"/>
</dbReference>
<proteinExistence type="predicted"/>
<keyword evidence="5" id="KW-1185">Reference proteome</keyword>
<dbReference type="SMART" id="SM00119">
    <property type="entry name" value="HECTc"/>
    <property type="match status" value="1"/>
</dbReference>
<name>A0A425DIY3_APHAT</name>
<dbReference type="VEuPathDB" id="FungiDB:H257_03142"/>
<evidence type="ECO:0000313" key="4">
    <source>
        <dbReference type="EMBL" id="RQM29218.1"/>
    </source>
</evidence>
<dbReference type="Pfam" id="PF00632">
    <property type="entry name" value="HECT"/>
    <property type="match status" value="1"/>
</dbReference>
<dbReference type="GO" id="GO:0004842">
    <property type="term" value="F:ubiquitin-protein transferase activity"/>
    <property type="evidence" value="ECO:0007669"/>
    <property type="project" value="InterPro"/>
</dbReference>
<dbReference type="PANTHER" id="PTHR46654:SF1">
    <property type="entry name" value="E3 UBIQUITIN-PROTEIN LIGASE HECTD3"/>
    <property type="match status" value="1"/>
</dbReference>
<dbReference type="InterPro" id="IPR000569">
    <property type="entry name" value="HECT_dom"/>
</dbReference>
<feature type="active site" description="Glycyl thioester intermediate" evidence="2">
    <location>
        <position position="1019"/>
    </location>
</feature>
<dbReference type="InterPro" id="IPR042469">
    <property type="entry name" value="HECTD3"/>
</dbReference>
<dbReference type="PROSITE" id="PS50237">
    <property type="entry name" value="HECT"/>
    <property type="match status" value="1"/>
</dbReference>
<sequence>MTATLAPIVARDRQNGWGPLDPTYLPPNVVLTVSETIGPVAQLARSGTVVASNNTSAHATVLLSFLNTENGALEEEYVCAIKVKRWSKVFDQDLVAVDSIYQVALRTEQALSTCYARRALLELLSNDSATVLTLMGGPAPFIQMVKLVVGASFAGSNNQIKPVQEAIVRILNDHPTLSSLLVDECISHFVRSTHIAREGNVSQLVPPPPLQYESLHPYYPKSDYVVHVAVPQHTPLPVRVVFDKRSSLLNQATLSFYSDVDCKHLLAVFAGPTKHPFADTWINVRSFWFKFVGNDESDGATTAYGFRFKVQVLPSMSWANELDVLHHPSLDYACWLLEFLLSDPLLPLLVPCQMALVYDALVQYLQSPRAPHKHKVIHLLLQLVVVAQTKAPNRTTIDVSPLQRMGDLAIAKAQADIAKGRPFVSTHLLKLVELAVVVVSSSRWFQHHDMPYIAPIAPPLAVPTEATSLLLIIAETMQLAHVLLNASTQRLSQELVVLIWLDMYGASATLEHTTAASDTLTFHGAHSLRLCFDPRFDQRAAVHVEVGTSSSSSTGLVEFVPVEVLSDVMDVVGDVLRYTFTPSTAQPTMSVTVTAVGMSLERQLARCSVRGIEAMAAQMVEWTPAMDAQLVDWVNFHVESLGEGVHAELLPPDIRLHPTLDGLRCSLLLHLPWSESREDREVEPSSSECFFAQAFRQLNAVDSKSLRRKIDSKGRLFSVKFRGEEGVDWGGVYREGTNSMVDDLFSTHFNLFLLCPNGQHNTGLNRGMYVPNSKCTSPVAIQMFEFVGKLLGISLRTKGDFPFAFCPLVWKVLLRQPVDAADLEGTDALVVQMLTGIRHCDQDGITTDGQFQSAFADLDLRFTTFDSNGHLAELVPGGGQKRVTFANRVDYCDKVEQYRVHEFDVQVTAMLRGLSTLFPVRVLTLLNWQEMEMLSCGTPKIDIALWKQHTRYDGYTDQDDTVRLFWEVMASFSDEQRSDFVRFAWGRSRLPRGKWPQPFKLTKKAGRDSVLSLPVAHTCFFSVELPPYTTKERMHDMLLATINFGLGGILIA</sequence>
<dbReference type="Proteomes" id="UP000284702">
    <property type="component" value="Unassembled WGS sequence"/>
</dbReference>